<sequence length="101" mass="11183">MTLQEFAQAATAGHIQAIEVISLEGGFYVLQARLAEGLRPIRGEREQVLQLRSTTEVRAVLAEWASLPCELVQHCVHDEICASHPTAVAPLRVPLSLERRE</sequence>
<gene>
    <name evidence="2" type="ORF">G5B91_19750</name>
    <name evidence="1" type="ORF">I5I61_04370</name>
</gene>
<dbReference type="EMBL" id="JADTFC010000006">
    <property type="protein sequence ID" value="MBG6286673.1"/>
    <property type="molecule type" value="Genomic_DNA"/>
</dbReference>
<accession>A0A6G6IZG7</accession>
<dbReference type="EMBL" id="CP049140">
    <property type="protein sequence ID" value="QIE88384.1"/>
    <property type="molecule type" value="Genomic_DNA"/>
</dbReference>
<evidence type="ECO:0000313" key="4">
    <source>
        <dbReference type="Proteomes" id="UP000608450"/>
    </source>
</evidence>
<proteinExistence type="predicted"/>
<dbReference type="RefSeq" id="WP_024766865.1">
    <property type="nucleotide sequence ID" value="NZ_CP049140.1"/>
</dbReference>
<dbReference type="Proteomes" id="UP000608450">
    <property type="component" value="Unassembled WGS sequence"/>
</dbReference>
<dbReference type="Proteomes" id="UP000501063">
    <property type="component" value="Chromosome"/>
</dbReference>
<evidence type="ECO:0000313" key="1">
    <source>
        <dbReference type="EMBL" id="MBG6286673.1"/>
    </source>
</evidence>
<name>A0A6G6IZG7_PSENT</name>
<dbReference type="Pfam" id="PF20090">
    <property type="entry name" value="DUF6482"/>
    <property type="match status" value="1"/>
</dbReference>
<evidence type="ECO:0000313" key="3">
    <source>
        <dbReference type="Proteomes" id="UP000501063"/>
    </source>
</evidence>
<reference evidence="2 3" key="1">
    <citation type="submission" date="2020-02" db="EMBL/GenBank/DDBJ databases">
        <title>Integrative conjugative elements (ICEs) and plasmids drive adaptation of Pseudomonas nitroreducens strain HBP1 to wastewater environment.</title>
        <authorList>
            <person name="Sentchilo V."/>
            <person name="Carraro N."/>
            <person name="Bertelli C."/>
            <person name="van der Meer J.R."/>
        </authorList>
    </citation>
    <scope>NUCLEOTIDE SEQUENCE [LARGE SCALE GENOMIC DNA]</scope>
    <source>
        <strain evidence="2 3">HBP1</strain>
    </source>
</reference>
<protein>
    <submittedName>
        <fullName evidence="2">Metal ABC transporter ATPase</fullName>
    </submittedName>
</protein>
<dbReference type="AlphaFoldDB" id="A0A6G6IZG7"/>
<dbReference type="InterPro" id="IPR045508">
    <property type="entry name" value="DUF6482"/>
</dbReference>
<evidence type="ECO:0000313" key="2">
    <source>
        <dbReference type="EMBL" id="QIE88384.1"/>
    </source>
</evidence>
<reference evidence="1 4" key="2">
    <citation type="submission" date="2020-11" db="EMBL/GenBank/DDBJ databases">
        <title>Enhanced detection system for hospital associated transmission using whole genome sequencing surveillance.</title>
        <authorList>
            <person name="Harrison L.H."/>
            <person name="Van Tyne D."/>
            <person name="Marsh J.W."/>
            <person name="Griffith M.P."/>
            <person name="Snyder D.J."/>
            <person name="Cooper V.S."/>
            <person name="Mustapha M."/>
        </authorList>
    </citation>
    <scope>NUCLEOTIDE SEQUENCE [LARGE SCALE GENOMIC DNA]</scope>
    <source>
        <strain evidence="1 4">PSA00705</strain>
    </source>
</reference>
<organism evidence="2 3">
    <name type="scientific">Pseudomonas nitroreducens</name>
    <dbReference type="NCBI Taxonomy" id="46680"/>
    <lineage>
        <taxon>Bacteria</taxon>
        <taxon>Pseudomonadati</taxon>
        <taxon>Pseudomonadota</taxon>
        <taxon>Gammaproteobacteria</taxon>
        <taxon>Pseudomonadales</taxon>
        <taxon>Pseudomonadaceae</taxon>
        <taxon>Pseudomonas</taxon>
    </lineage>
</organism>
<dbReference type="KEGG" id="pnt:G5B91_19750"/>
<keyword evidence="4" id="KW-1185">Reference proteome</keyword>